<feature type="compositionally biased region" description="Acidic residues" evidence="4">
    <location>
        <begin position="295"/>
        <end position="308"/>
    </location>
</feature>
<feature type="compositionally biased region" description="Polar residues" evidence="4">
    <location>
        <begin position="1055"/>
        <end position="1086"/>
    </location>
</feature>
<feature type="region of interest" description="Disordered" evidence="4">
    <location>
        <begin position="258"/>
        <end position="311"/>
    </location>
</feature>
<dbReference type="InterPro" id="IPR021850">
    <property type="entry name" value="Symplekin/Pta1"/>
</dbReference>
<dbReference type="OMA" id="NVRYGIM"/>
<dbReference type="AlphaFoldDB" id="A0A915KJJ5"/>
<evidence type="ECO:0000256" key="1">
    <source>
        <dbReference type="ARBA" id="ARBA00004123"/>
    </source>
</evidence>
<evidence type="ECO:0000256" key="2">
    <source>
        <dbReference type="ARBA" id="ARBA00022664"/>
    </source>
</evidence>
<evidence type="ECO:0000256" key="4">
    <source>
        <dbReference type="SAM" id="MobiDB-lite"/>
    </source>
</evidence>
<evidence type="ECO:0000259" key="5">
    <source>
        <dbReference type="Pfam" id="PF11935"/>
    </source>
</evidence>
<dbReference type="InterPro" id="IPR022075">
    <property type="entry name" value="Symplekin_C"/>
</dbReference>
<comment type="subcellular location">
    <subcellularLocation>
        <location evidence="1">Nucleus</location>
    </subcellularLocation>
</comment>
<dbReference type="SUPFAM" id="SSF48371">
    <property type="entry name" value="ARM repeat"/>
    <property type="match status" value="1"/>
</dbReference>
<dbReference type="Proteomes" id="UP000887565">
    <property type="component" value="Unplaced"/>
</dbReference>
<evidence type="ECO:0000256" key="3">
    <source>
        <dbReference type="ARBA" id="ARBA00023242"/>
    </source>
</evidence>
<dbReference type="Pfam" id="PF12295">
    <property type="entry name" value="Symplekin_C"/>
    <property type="match status" value="1"/>
</dbReference>
<dbReference type="InterPro" id="IPR016024">
    <property type="entry name" value="ARM-type_fold"/>
</dbReference>
<evidence type="ECO:0000313" key="8">
    <source>
        <dbReference type="WBParaSite" id="nRc.2.0.1.t38592-RA"/>
    </source>
</evidence>
<dbReference type="GO" id="GO:0006397">
    <property type="term" value="P:mRNA processing"/>
    <property type="evidence" value="ECO:0007669"/>
    <property type="project" value="UniProtKB-KW"/>
</dbReference>
<name>A0A915KJJ5_ROMCU</name>
<dbReference type="PANTHER" id="PTHR15245">
    <property type="entry name" value="SYMPLEKIN-RELATED"/>
    <property type="match status" value="1"/>
</dbReference>
<accession>A0A915KJJ5</accession>
<keyword evidence="2" id="KW-0507">mRNA processing</keyword>
<dbReference type="Pfam" id="PF11935">
    <property type="entry name" value="SYMPK_PTA1_N"/>
    <property type="match status" value="1"/>
</dbReference>
<feature type="compositionally biased region" description="Basic and acidic residues" evidence="4">
    <location>
        <begin position="258"/>
        <end position="279"/>
    </location>
</feature>
<keyword evidence="3" id="KW-0539">Nucleus</keyword>
<feature type="domain" description="Symplekin/Pta1 N-terminal" evidence="5">
    <location>
        <begin position="29"/>
        <end position="249"/>
    </location>
</feature>
<evidence type="ECO:0000259" key="6">
    <source>
        <dbReference type="Pfam" id="PF12295"/>
    </source>
</evidence>
<proteinExistence type="predicted"/>
<dbReference type="InterPro" id="IPR011989">
    <property type="entry name" value="ARM-like"/>
</dbReference>
<organism evidence="7 8">
    <name type="scientific">Romanomermis culicivorax</name>
    <name type="common">Nematode worm</name>
    <dbReference type="NCBI Taxonomy" id="13658"/>
    <lineage>
        <taxon>Eukaryota</taxon>
        <taxon>Metazoa</taxon>
        <taxon>Ecdysozoa</taxon>
        <taxon>Nematoda</taxon>
        <taxon>Enoplea</taxon>
        <taxon>Dorylaimia</taxon>
        <taxon>Mermithida</taxon>
        <taxon>Mermithoidea</taxon>
        <taxon>Mermithidae</taxon>
        <taxon>Romanomermis</taxon>
    </lineage>
</organism>
<dbReference type="PANTHER" id="PTHR15245:SF20">
    <property type="entry name" value="SYMPLEKIN"/>
    <property type="match status" value="1"/>
</dbReference>
<keyword evidence="7" id="KW-1185">Reference proteome</keyword>
<feature type="region of interest" description="Disordered" evidence="4">
    <location>
        <begin position="1039"/>
        <end position="1086"/>
    </location>
</feature>
<sequence length="1086" mass="121589">MNCDLDKQDPDVLPKVVVNLSDFINSDNVNIRKKVIQSMTSLYPVALKWIAKMYNISGPVTQAWEKYLEPMKNRLTILLDDDNDGIRTYAIKFIESVTIAQSNKSSFAKLKEKEDATMSLDEVPRTHKLLSYRKLEAEGKIFFEKLLTLLASQHVSSVNLMACMTSLSNVARLRPDFMEKTILAYEALHVNLPPTLAKSQVSSVRKILKNNLLSLLKHPASMPFQPQMTTLLTDLGATQVQVLKALPPGSDLRKRIKRVEADNCESHDGASSKRQKTDGDESDNVAGVSGATAGVEDDDDEAGQETDQIEERRLNNAIDVTAEYLYKKLTPQNVADLVLLSMIVLPDSMPPQFQSSFTPIAAAGTEAQIRHLSRLMSTQFTALGVGPGAEQQAKRRKEIELQKSAQFLEKISGIGQKKSDDVKPMEAIVNSAIVTSSSFPVDGQAQNKPTIATPLPNVKTSKRFHQFGLAHITKPMDPETTQKMTIMAFERILNAEKRVINGGASLSHMKILIAIVSEFNNPILSKKSFILSDQKSRSDLAILWVYFEFSRYQKANQDLIIAEQQESSVTDFDLQTSVKARDQTYEKYDRCLSTLLSTLMERGEHKESLFHKILLEAPLVTPNSLHILQRACLDPLHGSLALITLREMIMTRPKQRNEILSVLIDFTCFEKADLRHQSLEIAKELYKLPQTRICVYKYIEEFLETLVLPSPTNNLFGANKGRLENPGRWEEDSIKACLYLFLFLLPVDYSLIHKLADVYVQTANETKRVILRLIETPIKANGFQSPELLSLIDNFPKGSETLVTKVVNLLTERNPPTLELVQKVRTLYQERVSDVRFLIPREIVAALPKLIRLNSGVVKEVFNRLLHGKNLETGQQSLSPSKLLIALGQMEFTSSEEAKPILVAVDMLLNDRFVYTKEVLATVVQTLAENSPLPTQLMRIVIRSLSFYPSLVGFVINIMQRLITKKVWTQPKVWQGFIKCCLKTRPQSFAVLMQLKTPQLENIFSIAPELKTALINHTSSLGAHQPIPPDVVRALRTESEETNAASDTEVAAVQTIGSLSTENDDSQTASTTVAESDLNQDTTSSS</sequence>
<reference evidence="8" key="1">
    <citation type="submission" date="2022-11" db="UniProtKB">
        <authorList>
            <consortium name="WormBaseParasite"/>
        </authorList>
    </citation>
    <scope>IDENTIFICATION</scope>
</reference>
<evidence type="ECO:0000313" key="7">
    <source>
        <dbReference type="Proteomes" id="UP000887565"/>
    </source>
</evidence>
<dbReference type="GO" id="GO:0005847">
    <property type="term" value="C:mRNA cleavage and polyadenylation specificity factor complex"/>
    <property type="evidence" value="ECO:0007669"/>
    <property type="project" value="TreeGrafter"/>
</dbReference>
<protein>
    <submittedName>
        <fullName evidence="8">Symplekin</fullName>
    </submittedName>
</protein>
<dbReference type="InterPro" id="IPR032460">
    <property type="entry name" value="Symplekin/Pta1_N"/>
</dbReference>
<dbReference type="Gene3D" id="1.25.10.10">
    <property type="entry name" value="Leucine-rich Repeat Variant"/>
    <property type="match status" value="1"/>
</dbReference>
<dbReference type="WBParaSite" id="nRc.2.0.1.t38592-RA">
    <property type="protein sequence ID" value="nRc.2.0.1.t38592-RA"/>
    <property type="gene ID" value="nRc.2.0.1.g38592"/>
</dbReference>
<feature type="domain" description="Symplekin C-terminal" evidence="6">
    <location>
        <begin position="837"/>
        <end position="1005"/>
    </location>
</feature>